<gene>
    <name evidence="1" type="ORF">EBO15_24405</name>
</gene>
<dbReference type="Proteomes" id="UP000282674">
    <property type="component" value="Unassembled WGS sequence"/>
</dbReference>
<name>A0A3M2LV59_9ACTN</name>
<dbReference type="RefSeq" id="WP_199744777.1">
    <property type="nucleotide sequence ID" value="NZ_RFFG01000046.1"/>
</dbReference>
<keyword evidence="2" id="KW-1185">Reference proteome</keyword>
<organism evidence="1 2">
    <name type="scientific">Actinomadura harenae</name>
    <dbReference type="NCBI Taxonomy" id="2483351"/>
    <lineage>
        <taxon>Bacteria</taxon>
        <taxon>Bacillati</taxon>
        <taxon>Actinomycetota</taxon>
        <taxon>Actinomycetes</taxon>
        <taxon>Streptosporangiales</taxon>
        <taxon>Thermomonosporaceae</taxon>
        <taxon>Actinomadura</taxon>
    </lineage>
</organism>
<proteinExistence type="predicted"/>
<dbReference type="EMBL" id="RFFG01000046">
    <property type="protein sequence ID" value="RMI41112.1"/>
    <property type="molecule type" value="Genomic_DNA"/>
</dbReference>
<comment type="caution">
    <text evidence="1">The sequence shown here is derived from an EMBL/GenBank/DDBJ whole genome shotgun (WGS) entry which is preliminary data.</text>
</comment>
<evidence type="ECO:0000313" key="1">
    <source>
        <dbReference type="EMBL" id="RMI41112.1"/>
    </source>
</evidence>
<dbReference type="AlphaFoldDB" id="A0A3M2LV59"/>
<reference evidence="1 2" key="1">
    <citation type="submission" date="2018-10" db="EMBL/GenBank/DDBJ databases">
        <title>Isolation from soil.</title>
        <authorList>
            <person name="Hu J."/>
        </authorList>
    </citation>
    <scope>NUCLEOTIDE SEQUENCE [LARGE SCALE GENOMIC DNA]</scope>
    <source>
        <strain evidence="1 2">NEAU-Ht49</strain>
    </source>
</reference>
<feature type="non-terminal residue" evidence="1">
    <location>
        <position position="1"/>
    </location>
</feature>
<sequence>LDLLAAVADGPAAHDVLTGFWRSMAVMLDSGPFLDAFLAMAAPAPPSAPTPGQVVAYAELVDLAQDRSLRALLTARRLANAEKVKDEPALLTGVTEACERTAPLALAGAEPRPGPELDLFVAAHAAARAERDSPGFRVRLARDLRDDHEPRMVRYWALTEVVTGGPHVISRAHWWLFTALEQGKRR</sequence>
<accession>A0A3M2LV59</accession>
<evidence type="ECO:0000313" key="2">
    <source>
        <dbReference type="Proteomes" id="UP000282674"/>
    </source>
</evidence>
<protein>
    <submittedName>
        <fullName evidence="1">MerR family transcriptional regulator</fullName>
    </submittedName>
</protein>